<dbReference type="SUPFAM" id="SSF52540">
    <property type="entry name" value="P-loop containing nucleoside triphosphate hydrolases"/>
    <property type="match status" value="1"/>
</dbReference>
<dbReference type="Pfam" id="PF22939">
    <property type="entry name" value="WHD_GPIID"/>
    <property type="match status" value="1"/>
</dbReference>
<gene>
    <name evidence="5" type="ORF">KHLLAP_LOCUS6029</name>
</gene>
<evidence type="ECO:0000313" key="6">
    <source>
        <dbReference type="Proteomes" id="UP001295740"/>
    </source>
</evidence>
<dbReference type="InterPro" id="IPR054471">
    <property type="entry name" value="GPIID_WHD"/>
</dbReference>
<dbReference type="InterPro" id="IPR002110">
    <property type="entry name" value="Ankyrin_rpt"/>
</dbReference>
<protein>
    <submittedName>
        <fullName evidence="5">Uu.00g129550.m01.CDS01</fullName>
    </submittedName>
</protein>
<dbReference type="InterPro" id="IPR036770">
    <property type="entry name" value="Ankyrin_rpt-contain_sf"/>
</dbReference>
<name>A0AAI8VJ90_9PEZI</name>
<feature type="repeat" description="ANK" evidence="2">
    <location>
        <begin position="530"/>
        <end position="554"/>
    </location>
</feature>
<dbReference type="SUPFAM" id="SSF48403">
    <property type="entry name" value="Ankyrin repeat"/>
    <property type="match status" value="1"/>
</dbReference>
<dbReference type="InterPro" id="IPR027417">
    <property type="entry name" value="P-loop_NTPase"/>
</dbReference>
<dbReference type="Pfam" id="PF24883">
    <property type="entry name" value="NPHP3_N"/>
    <property type="match status" value="1"/>
</dbReference>
<evidence type="ECO:0000256" key="2">
    <source>
        <dbReference type="PROSITE-ProRule" id="PRU00023"/>
    </source>
</evidence>
<feature type="domain" description="Nephrocystin 3-like N-terminal" evidence="4">
    <location>
        <begin position="43"/>
        <end position="208"/>
    </location>
</feature>
<evidence type="ECO:0000313" key="5">
    <source>
        <dbReference type="EMBL" id="CAJ2505561.1"/>
    </source>
</evidence>
<accession>A0AAI8VJ90</accession>
<dbReference type="PROSITE" id="PS50297">
    <property type="entry name" value="ANK_REP_REGION"/>
    <property type="match status" value="5"/>
</dbReference>
<dbReference type="EMBL" id="CAUWAG010000007">
    <property type="protein sequence ID" value="CAJ2505561.1"/>
    <property type="molecule type" value="Genomic_DNA"/>
</dbReference>
<dbReference type="Pfam" id="PF12796">
    <property type="entry name" value="Ank_2"/>
    <property type="match status" value="2"/>
</dbReference>
<reference evidence="5" key="1">
    <citation type="submission" date="2023-10" db="EMBL/GenBank/DDBJ databases">
        <authorList>
            <person name="Hackl T."/>
        </authorList>
    </citation>
    <scope>NUCLEOTIDE SEQUENCE</scope>
</reference>
<evidence type="ECO:0000259" key="3">
    <source>
        <dbReference type="Pfam" id="PF22939"/>
    </source>
</evidence>
<feature type="repeat" description="ANK" evidence="2">
    <location>
        <begin position="564"/>
        <end position="589"/>
    </location>
</feature>
<feature type="domain" description="GPI inositol-deacylase winged helix" evidence="3">
    <location>
        <begin position="319"/>
        <end position="396"/>
    </location>
</feature>
<keyword evidence="2" id="KW-0040">ANK repeat</keyword>
<feature type="repeat" description="ANK" evidence="2">
    <location>
        <begin position="632"/>
        <end position="657"/>
    </location>
</feature>
<organism evidence="5 6">
    <name type="scientific">Anthostomella pinea</name>
    <dbReference type="NCBI Taxonomy" id="933095"/>
    <lineage>
        <taxon>Eukaryota</taxon>
        <taxon>Fungi</taxon>
        <taxon>Dikarya</taxon>
        <taxon>Ascomycota</taxon>
        <taxon>Pezizomycotina</taxon>
        <taxon>Sordariomycetes</taxon>
        <taxon>Xylariomycetidae</taxon>
        <taxon>Xylariales</taxon>
        <taxon>Xylariaceae</taxon>
        <taxon>Anthostomella</taxon>
    </lineage>
</organism>
<proteinExistence type="predicted"/>
<evidence type="ECO:0000256" key="1">
    <source>
        <dbReference type="ARBA" id="ARBA00022737"/>
    </source>
</evidence>
<dbReference type="InterPro" id="IPR056884">
    <property type="entry name" value="NPHP3-like_N"/>
</dbReference>
<dbReference type="Gene3D" id="1.25.40.20">
    <property type="entry name" value="Ankyrin repeat-containing domain"/>
    <property type="match status" value="2"/>
</dbReference>
<sequence length="704" mass="78814">MNEGVIHTRRYVEKKEDTEILNWLTPTDYGPQQTDYLKRRQPGTGQWLLDSDEYTSWFREPNKTLFCPGIPGAGKTILTSITVDDLEKRFGSETSVAVAYVYCNYKRQSEQTTESLLSSLLKQLAQGQLSLPQNLTELYDRHKRKRTRPSVDEISRAIELVTAQNSRVFIIVDALDECQASDGCRAKFLSAIFNLQTKTGIKIFATSRTVQEITDRFKDSPSKEIGATKGDIRRYLQAHLSELPGFVASQPDLQDEIITSITKACDGMFLLAQLHFASLKGKYTRRAIRTAIGKLATGSNAYDTAYQSAMERIQGQLQEQAKRAKEVLSWITCAKRPLTKLELQHALAVKIDQPNLDQDNLPQIGDMVSICAGLVTVDEESSIVRLVHYTTQEYFQRTKSDWFPDAQGSITAVCTTYLAFTDFSDGYVATDKKLEERLKLHHFYDYAARNWGYHSQKGWNCPTVLSFLRKPAQVEASSQVLEIRKDWTFQGYSQKPVKHTSGLHLAARFGLKGAVATLAKDFPPDVPDSFRRTPVLLAAENGHEAVVRLLLDTGNVDPDSKDRDGQTPLSWAAEDGYEAVVRLLLDTGSVDPDSKDRYGRTPLSWAARNGYEAVVRLLLDTGNVDPDSKNSCGQTPLSWAARNGYEAVVRLLLDTGSVDPDSKDRYGRTPLWWAARNGHEDVVRLLAKKTNSDSTETTGLAALQ</sequence>
<dbReference type="PROSITE" id="PS50088">
    <property type="entry name" value="ANK_REPEAT"/>
    <property type="match status" value="5"/>
</dbReference>
<dbReference type="SMART" id="SM00248">
    <property type="entry name" value="ANK"/>
    <property type="match status" value="6"/>
</dbReference>
<feature type="repeat" description="ANK" evidence="2">
    <location>
        <begin position="598"/>
        <end position="622"/>
    </location>
</feature>
<dbReference type="Gene3D" id="3.40.50.300">
    <property type="entry name" value="P-loop containing nucleotide triphosphate hydrolases"/>
    <property type="match status" value="1"/>
</dbReference>
<dbReference type="PANTHER" id="PTHR10039:SF15">
    <property type="entry name" value="NACHT DOMAIN-CONTAINING PROTEIN"/>
    <property type="match status" value="1"/>
</dbReference>
<comment type="caution">
    <text evidence="5">The sequence shown here is derived from an EMBL/GenBank/DDBJ whole genome shotgun (WGS) entry which is preliminary data.</text>
</comment>
<keyword evidence="1" id="KW-0677">Repeat</keyword>
<keyword evidence="6" id="KW-1185">Reference proteome</keyword>
<dbReference type="PANTHER" id="PTHR10039">
    <property type="entry name" value="AMELOGENIN"/>
    <property type="match status" value="1"/>
</dbReference>
<evidence type="ECO:0000259" key="4">
    <source>
        <dbReference type="Pfam" id="PF24883"/>
    </source>
</evidence>
<dbReference type="Proteomes" id="UP001295740">
    <property type="component" value="Unassembled WGS sequence"/>
</dbReference>
<dbReference type="AlphaFoldDB" id="A0AAI8VJ90"/>
<feature type="repeat" description="ANK" evidence="2">
    <location>
        <begin position="666"/>
        <end position="686"/>
    </location>
</feature>